<evidence type="ECO:0000256" key="1">
    <source>
        <dbReference type="SAM" id="MobiDB-lite"/>
    </source>
</evidence>
<gene>
    <name evidence="2" type="ORF">BGAL_0132g00160</name>
</gene>
<comment type="caution">
    <text evidence="2">The sequence shown here is derived from an EMBL/GenBank/DDBJ whole genome shotgun (WGS) entry which is preliminary data.</text>
</comment>
<proteinExistence type="predicted"/>
<dbReference type="AlphaFoldDB" id="A0A4S8RBV2"/>
<feature type="region of interest" description="Disordered" evidence="1">
    <location>
        <begin position="255"/>
        <end position="291"/>
    </location>
</feature>
<evidence type="ECO:0000313" key="2">
    <source>
        <dbReference type="EMBL" id="THV50884.1"/>
    </source>
</evidence>
<feature type="region of interest" description="Disordered" evidence="1">
    <location>
        <begin position="221"/>
        <end position="243"/>
    </location>
</feature>
<protein>
    <submittedName>
        <fullName evidence="2">Uncharacterized protein</fullName>
    </submittedName>
</protein>
<feature type="compositionally biased region" description="Polar residues" evidence="1">
    <location>
        <begin position="257"/>
        <end position="283"/>
    </location>
</feature>
<sequence length="468" mass="52915">MPHATMQDPPIPLETGPDSLMPQSLLSLPSLKQYMVHRLVHEGTTITTMEAALSHYTSHYHTMARTSCSGVLTAWPHEQFPRQYCYLTPRDKEVIHRAYNQIPVERLNAMNDQLYRAQQQRCLELYVQEAQAWSKSIEDKIAQMEQTGEKTEDHEADDHQDEGLQQLAQLEYIAFRVTQEFLKGGNEKPIRPSNVLEALQLTRPNEEFPRENAHVLLDKKEGKTTKKSKSVAGQIKHGNEQEDIRSRQVEAAELAPQHNTFNSDEPVKTTNFRDGSRPKQNAVTRGRTKAMSDTRTIDWGILTIQRRKEHRRKLKQNLSSKKQAAEASARTLSKHNSKASTLSEHPQMSQKGLEKAQLVSLSTQLQSELSVAGVAATTAQKDSNPLEDSQHSSEITQDVQLNPSSNRLQTLEEMIEEEKEIARQLRSVRASCPSPEENRKICQGGDELVAADGEIKEASTDNRFCVIL</sequence>
<accession>A0A4S8RBV2</accession>
<feature type="compositionally biased region" description="Polar residues" evidence="1">
    <location>
        <begin position="338"/>
        <end position="350"/>
    </location>
</feature>
<name>A0A4S8RBV2_9HELO</name>
<dbReference type="Proteomes" id="UP000308671">
    <property type="component" value="Unassembled WGS sequence"/>
</dbReference>
<dbReference type="OrthoDB" id="3512418at2759"/>
<feature type="region of interest" description="Disordered" evidence="1">
    <location>
        <begin position="308"/>
        <end position="355"/>
    </location>
</feature>
<dbReference type="EMBL" id="PQXL01000132">
    <property type="protein sequence ID" value="THV50884.1"/>
    <property type="molecule type" value="Genomic_DNA"/>
</dbReference>
<evidence type="ECO:0000313" key="3">
    <source>
        <dbReference type="Proteomes" id="UP000308671"/>
    </source>
</evidence>
<organism evidence="2 3">
    <name type="scientific">Botrytis galanthina</name>
    <dbReference type="NCBI Taxonomy" id="278940"/>
    <lineage>
        <taxon>Eukaryota</taxon>
        <taxon>Fungi</taxon>
        <taxon>Dikarya</taxon>
        <taxon>Ascomycota</taxon>
        <taxon>Pezizomycotina</taxon>
        <taxon>Leotiomycetes</taxon>
        <taxon>Helotiales</taxon>
        <taxon>Sclerotiniaceae</taxon>
        <taxon>Botrytis</taxon>
    </lineage>
</organism>
<keyword evidence="3" id="KW-1185">Reference proteome</keyword>
<reference evidence="2 3" key="1">
    <citation type="submission" date="2017-12" db="EMBL/GenBank/DDBJ databases">
        <title>Comparative genomics of Botrytis spp.</title>
        <authorList>
            <person name="Valero-Jimenez C.A."/>
            <person name="Tapia P."/>
            <person name="Veloso J."/>
            <person name="Silva-Moreno E."/>
            <person name="Staats M."/>
            <person name="Valdes J.H."/>
            <person name="Van Kan J.A.L."/>
        </authorList>
    </citation>
    <scope>NUCLEOTIDE SEQUENCE [LARGE SCALE GENOMIC DNA]</scope>
    <source>
        <strain evidence="2 3">MUCL435</strain>
    </source>
</reference>